<proteinExistence type="predicted"/>
<sequence>MREQLTRKEYNDANIKAIEKNFRAKEILVCGIGPDEYNHISACQSSKEIWEALQTAHEGTTQVKRSKIDMLTTEYELFRMKDYESIKVMHTHFTFIINELHSLGEIIPRNKLVKKILSVLPGSWESKVNAITKTKDLQNLTIDELTALVAWGDSSSESRDDDDQGDNSMMAIESEAAEYDSIFAIMDKIDEDDEDDDEDERDDLVVVAVDLRENIESLKREKDFLTERIANIEHERDDLLVVVVDLKETIEELRRESRPMNTQKGKEVASEAHLRLENELKSAKSSLCAELEKSRQLQEDLGRVKSDLEKSLKWTWSSDAIIVMYKNSGFLSLILDSLVQGAVKGSSQRWCMNSGCSKYMTRITNDFLSLKALQEGSVSFGNGKKGYNLGVGRIGKSLTHSIENVYYVNGLKYSLLSVSLICNKGNKVEFVTKICIVTNLVTGDVILMAKRYKNIYVVDFESLHNGDLTCLSVVDDDAKLWHIRLGHASFTLLNKLVRKDLVRGLPKSSFKDHKVCDACAKGKQIRTSFKPKKEIQVKMNHNIVSIRSDHGTEFDNAMFNEFYVENGISHNFSAPRTPQQNSVVERTNRTLKDMARAMLINSGVAKAQHPLGKAAHDQADQDGKLSNVPGEIIDMANGKADMMSQVKESNDNGTVESPVDIEEPGPSITITEAENKVVDAVHGTPATEVRNRTHGSYAEEYGTSYNEIQKKFSSSNLPGFEYHENPAHVFKLDKTLYGLKQAPREWYERLSKFLLENVFTRGRIDNTLFLKKRGRNLLIVQVYVDDFIFREINDSLCEEFVRLMGSEFEMSMMGELNFFLGLQVKQTPKGIMISQQKYIKELLKRFEMESSKIIDTPIATATRLDMDEPGSLVNETMYRGIIGSLIYLTARYADDDYAGYLVDRKSTSAASCCAQLLWIKQQLEDFCVFSDCVLLLCDNTSALNMEKTLVQHKRKKHIDMRHHFLRDNAEKGLICMKFCSTEGSIADIFTRALSREYFEKNRLALGRTRMTITEQTSSQ</sequence>
<dbReference type="RefSeq" id="XP_075083592.1">
    <property type="nucleotide sequence ID" value="XM_075227491.1"/>
</dbReference>
<organism evidence="1 2">
    <name type="scientific">Nicotiana tabacum</name>
    <name type="common">Common tobacco</name>
    <dbReference type="NCBI Taxonomy" id="4097"/>
    <lineage>
        <taxon>Eukaryota</taxon>
        <taxon>Viridiplantae</taxon>
        <taxon>Streptophyta</taxon>
        <taxon>Embryophyta</taxon>
        <taxon>Tracheophyta</taxon>
        <taxon>Spermatophyta</taxon>
        <taxon>Magnoliopsida</taxon>
        <taxon>eudicotyledons</taxon>
        <taxon>Gunneridae</taxon>
        <taxon>Pentapetalae</taxon>
        <taxon>asterids</taxon>
        <taxon>lamiids</taxon>
        <taxon>Solanales</taxon>
        <taxon>Solanaceae</taxon>
        <taxon>Nicotianoideae</taxon>
        <taxon>Nicotianeae</taxon>
        <taxon>Nicotiana</taxon>
    </lineage>
</organism>
<accession>A0AC58SF45</accession>
<protein>
    <submittedName>
        <fullName evidence="2">Uncharacterized protein LOC142167329</fullName>
    </submittedName>
</protein>
<dbReference type="Proteomes" id="UP000790787">
    <property type="component" value="Chromosome 12"/>
</dbReference>
<evidence type="ECO:0000313" key="1">
    <source>
        <dbReference type="Proteomes" id="UP000790787"/>
    </source>
</evidence>
<name>A0AC58SF45_TOBAC</name>
<evidence type="ECO:0000313" key="2">
    <source>
        <dbReference type="RefSeq" id="XP_075083592.1"/>
    </source>
</evidence>
<reference evidence="1" key="1">
    <citation type="journal article" date="2014" name="Nat. Commun.">
        <title>The tobacco genome sequence and its comparison with those of tomato and potato.</title>
        <authorList>
            <person name="Sierro N."/>
            <person name="Battey J.N."/>
            <person name="Ouadi S."/>
            <person name="Bakaher N."/>
            <person name="Bovet L."/>
            <person name="Willig A."/>
            <person name="Goepfert S."/>
            <person name="Peitsch M.C."/>
            <person name="Ivanov N.V."/>
        </authorList>
    </citation>
    <scope>NUCLEOTIDE SEQUENCE [LARGE SCALE GENOMIC DNA]</scope>
</reference>
<reference evidence="2" key="2">
    <citation type="submission" date="2025-08" db="UniProtKB">
        <authorList>
            <consortium name="RefSeq"/>
        </authorList>
    </citation>
    <scope>IDENTIFICATION</scope>
    <source>
        <tissue evidence="2">Leaf</tissue>
    </source>
</reference>
<gene>
    <name evidence="2" type="primary">LOC142167329</name>
</gene>
<keyword evidence="1" id="KW-1185">Reference proteome</keyword>